<dbReference type="Pfam" id="PF12254">
    <property type="entry name" value="DNA_pol_alpha_N"/>
    <property type="match status" value="1"/>
</dbReference>
<name>A0A392SL38_9FABA</name>
<sequence length="89" mass="9862">MADEDVSSSRKRRPTRGPDATARSQALELLRSRRSGGPRSDAALPQIRLENPIYDTIPEDEYNALVASRRDQARSFIVDDQGIGYGDEG</sequence>
<feature type="region of interest" description="Disordered" evidence="1">
    <location>
        <begin position="1"/>
        <end position="24"/>
    </location>
</feature>
<dbReference type="AlphaFoldDB" id="A0A392SL38"/>
<proteinExistence type="predicted"/>
<evidence type="ECO:0000313" key="3">
    <source>
        <dbReference type="EMBL" id="MCI49581.1"/>
    </source>
</evidence>
<accession>A0A392SL38</accession>
<feature type="domain" description="DNA polymerase alpha catalytic subunit N-terminal" evidence="2">
    <location>
        <begin position="27"/>
        <end position="89"/>
    </location>
</feature>
<dbReference type="InterPro" id="IPR024647">
    <property type="entry name" value="DNA_pol_a_cat_su_N"/>
</dbReference>
<keyword evidence="4" id="KW-1185">Reference proteome</keyword>
<comment type="caution">
    <text evidence="3">The sequence shown here is derived from an EMBL/GenBank/DDBJ whole genome shotgun (WGS) entry which is preliminary data.</text>
</comment>
<feature type="non-terminal residue" evidence="3">
    <location>
        <position position="89"/>
    </location>
</feature>
<evidence type="ECO:0000313" key="4">
    <source>
        <dbReference type="Proteomes" id="UP000265520"/>
    </source>
</evidence>
<organism evidence="3 4">
    <name type="scientific">Trifolium medium</name>
    <dbReference type="NCBI Taxonomy" id="97028"/>
    <lineage>
        <taxon>Eukaryota</taxon>
        <taxon>Viridiplantae</taxon>
        <taxon>Streptophyta</taxon>
        <taxon>Embryophyta</taxon>
        <taxon>Tracheophyta</taxon>
        <taxon>Spermatophyta</taxon>
        <taxon>Magnoliopsida</taxon>
        <taxon>eudicotyledons</taxon>
        <taxon>Gunneridae</taxon>
        <taxon>Pentapetalae</taxon>
        <taxon>rosids</taxon>
        <taxon>fabids</taxon>
        <taxon>Fabales</taxon>
        <taxon>Fabaceae</taxon>
        <taxon>Papilionoideae</taxon>
        <taxon>50 kb inversion clade</taxon>
        <taxon>NPAAA clade</taxon>
        <taxon>Hologalegina</taxon>
        <taxon>IRL clade</taxon>
        <taxon>Trifolieae</taxon>
        <taxon>Trifolium</taxon>
    </lineage>
</organism>
<evidence type="ECO:0000259" key="2">
    <source>
        <dbReference type="Pfam" id="PF12254"/>
    </source>
</evidence>
<protein>
    <submittedName>
        <fullName evidence="3">DNA polymerase alpha catalytic subunit-like</fullName>
    </submittedName>
</protein>
<reference evidence="3 4" key="1">
    <citation type="journal article" date="2018" name="Front. Plant Sci.">
        <title>Red Clover (Trifolium pratense) and Zigzag Clover (T. medium) - A Picture of Genomic Similarities and Differences.</title>
        <authorList>
            <person name="Dluhosova J."/>
            <person name="Istvanek J."/>
            <person name="Nedelnik J."/>
            <person name="Repkova J."/>
        </authorList>
    </citation>
    <scope>NUCLEOTIDE SEQUENCE [LARGE SCALE GENOMIC DNA]</scope>
    <source>
        <strain evidence="4">cv. 10/8</strain>
        <tissue evidence="3">Leaf</tissue>
    </source>
</reference>
<evidence type="ECO:0000256" key="1">
    <source>
        <dbReference type="SAM" id="MobiDB-lite"/>
    </source>
</evidence>
<dbReference type="EMBL" id="LXQA010403300">
    <property type="protein sequence ID" value="MCI49581.1"/>
    <property type="molecule type" value="Genomic_DNA"/>
</dbReference>
<dbReference type="Proteomes" id="UP000265520">
    <property type="component" value="Unassembled WGS sequence"/>
</dbReference>